<feature type="binding site" evidence="13">
    <location>
        <position position="91"/>
    </location>
    <ligand>
        <name>NADP(+)</name>
        <dbReference type="ChEBI" id="CHEBI:58349"/>
    </ligand>
</feature>
<gene>
    <name evidence="16" type="ORF">BJ095_10687</name>
</gene>
<feature type="binding site" evidence="13">
    <location>
        <begin position="13"/>
        <end position="16"/>
    </location>
    <ligand>
        <name>NADP(+)</name>
        <dbReference type="ChEBI" id="CHEBI:58349"/>
    </ligand>
</feature>
<dbReference type="Pfam" id="PF13561">
    <property type="entry name" value="adh_short_C2"/>
    <property type="match status" value="1"/>
</dbReference>
<dbReference type="InterPro" id="IPR011284">
    <property type="entry name" value="3oxo_ACP_reduc"/>
</dbReference>
<dbReference type="PRINTS" id="PR00080">
    <property type="entry name" value="SDRFAMILY"/>
</dbReference>
<dbReference type="RefSeq" id="WP_107933950.1">
    <property type="nucleotide sequence ID" value="NZ_CP085009.1"/>
</dbReference>
<evidence type="ECO:0000313" key="16">
    <source>
        <dbReference type="EMBL" id="PYF07072.1"/>
    </source>
</evidence>
<keyword evidence="17" id="KW-1185">Reference proteome</keyword>
<feature type="binding site" evidence="13">
    <location>
        <begin position="156"/>
        <end position="160"/>
    </location>
    <ligand>
        <name>NADP(+)</name>
        <dbReference type="ChEBI" id="CHEBI:58349"/>
    </ligand>
</feature>
<protein>
    <recommendedName>
        <fullName evidence="14">3-oxoacyl-[acyl-carrier-protein] reductase</fullName>
        <ecNumber evidence="14">1.1.1.100</ecNumber>
    </recommendedName>
</protein>
<dbReference type="OrthoDB" id="9803333at2"/>
<name>A0A318TQI3_9BACL</name>
<keyword evidence="8 14" id="KW-0560">Oxidoreductase</keyword>
<evidence type="ECO:0000256" key="8">
    <source>
        <dbReference type="ARBA" id="ARBA00023002"/>
    </source>
</evidence>
<dbReference type="NCBIfam" id="NF009464">
    <property type="entry name" value="PRK12824.1"/>
    <property type="match status" value="1"/>
</dbReference>
<dbReference type="NCBIfam" id="NF004197">
    <property type="entry name" value="PRK05653.1-1"/>
    <property type="match status" value="1"/>
</dbReference>
<evidence type="ECO:0000313" key="17">
    <source>
        <dbReference type="Proteomes" id="UP000247416"/>
    </source>
</evidence>
<keyword evidence="9 14" id="KW-0443">Lipid metabolism</keyword>
<comment type="similarity">
    <text evidence="3 14">Belongs to the short-chain dehydrogenases/reductases (SDR) family.</text>
</comment>
<dbReference type="InterPro" id="IPR050259">
    <property type="entry name" value="SDR"/>
</dbReference>
<dbReference type="EMBL" id="QJTJ01000006">
    <property type="protein sequence ID" value="PYF07072.1"/>
    <property type="molecule type" value="Genomic_DNA"/>
</dbReference>
<dbReference type="PANTHER" id="PTHR42879:SF2">
    <property type="entry name" value="3-OXOACYL-[ACYL-CARRIER-PROTEIN] REDUCTASE FABG"/>
    <property type="match status" value="1"/>
</dbReference>
<dbReference type="InterPro" id="IPR020904">
    <property type="entry name" value="Sc_DH/Rdtase_CS"/>
</dbReference>
<proteinExistence type="inferred from homology"/>
<dbReference type="InterPro" id="IPR057326">
    <property type="entry name" value="KR_dom"/>
</dbReference>
<evidence type="ECO:0000259" key="15">
    <source>
        <dbReference type="SMART" id="SM00822"/>
    </source>
</evidence>
<feature type="binding site" evidence="13">
    <location>
        <position position="189"/>
    </location>
    <ligand>
        <name>NADP(+)</name>
        <dbReference type="ChEBI" id="CHEBI:58349"/>
    </ligand>
</feature>
<dbReference type="InterPro" id="IPR036291">
    <property type="entry name" value="NAD(P)-bd_dom_sf"/>
</dbReference>
<keyword evidence="5 14" id="KW-0444">Lipid biosynthesis</keyword>
<feature type="active site" description="Proton acceptor" evidence="12">
    <location>
        <position position="156"/>
    </location>
</feature>
<feature type="domain" description="Ketoreductase" evidence="15">
    <location>
        <begin position="7"/>
        <end position="187"/>
    </location>
</feature>
<evidence type="ECO:0000256" key="11">
    <source>
        <dbReference type="ARBA" id="ARBA00048508"/>
    </source>
</evidence>
<sequence length="248" mass="26322">MGKLDGKTAIVTGASRGIGRAIALQIASEGANVVVNFSGSEQKASEVVKEIQNLGSQAIAVQANISDNNSVQELMNATMEQFGAIDILVNNAGITRDNLLMRMKEDEWDDVINTNLKGVFLCTKAVTRQMMKQRAGRIINISSIVGVMGNAGQANYVAAKAGVIGLTKTTARELASRNILVNAIAPGFITTEMTDTLPEDVKSSMLNQIPLAKLGNPEDVAKAVVFLASDDASYMTGQTLHIDGGMYM</sequence>
<dbReference type="GO" id="GO:0051287">
    <property type="term" value="F:NAD binding"/>
    <property type="evidence" value="ECO:0007669"/>
    <property type="project" value="UniProtKB-UniRule"/>
</dbReference>
<dbReference type="PRINTS" id="PR00081">
    <property type="entry name" value="GDHRDH"/>
</dbReference>
<dbReference type="NCBIfam" id="NF009466">
    <property type="entry name" value="PRK12826.1-2"/>
    <property type="match status" value="1"/>
</dbReference>
<dbReference type="Proteomes" id="UP000247416">
    <property type="component" value="Unassembled WGS sequence"/>
</dbReference>
<dbReference type="PANTHER" id="PTHR42879">
    <property type="entry name" value="3-OXOACYL-(ACYL-CARRIER-PROTEIN) REDUCTASE"/>
    <property type="match status" value="1"/>
</dbReference>
<dbReference type="SUPFAM" id="SSF51735">
    <property type="entry name" value="NAD(P)-binding Rossmann-fold domains"/>
    <property type="match status" value="1"/>
</dbReference>
<dbReference type="NCBIfam" id="NF005559">
    <property type="entry name" value="PRK07231.1"/>
    <property type="match status" value="1"/>
</dbReference>
<dbReference type="AlphaFoldDB" id="A0A318TQI3"/>
<evidence type="ECO:0000256" key="6">
    <source>
        <dbReference type="ARBA" id="ARBA00022832"/>
    </source>
</evidence>
<reference evidence="16 17" key="1">
    <citation type="submission" date="2018-06" db="EMBL/GenBank/DDBJ databases">
        <title>Genomic Encyclopedia of Archaeal and Bacterial Type Strains, Phase II (KMG-II): from individual species to whole genera.</title>
        <authorList>
            <person name="Goeker M."/>
        </authorList>
    </citation>
    <scope>NUCLEOTIDE SEQUENCE [LARGE SCALE GENOMIC DNA]</scope>
    <source>
        <strain evidence="16 17">KACC 16626</strain>
    </source>
</reference>
<evidence type="ECO:0000256" key="9">
    <source>
        <dbReference type="ARBA" id="ARBA00023098"/>
    </source>
</evidence>
<evidence type="ECO:0000256" key="1">
    <source>
        <dbReference type="ARBA" id="ARBA00002607"/>
    </source>
</evidence>
<evidence type="ECO:0000256" key="12">
    <source>
        <dbReference type="PIRSR" id="PIRSR611284-1"/>
    </source>
</evidence>
<evidence type="ECO:0000256" key="13">
    <source>
        <dbReference type="PIRSR" id="PIRSR611284-2"/>
    </source>
</evidence>
<dbReference type="PROSITE" id="PS00061">
    <property type="entry name" value="ADH_SHORT"/>
    <property type="match status" value="1"/>
</dbReference>
<dbReference type="NCBIfam" id="NF004198">
    <property type="entry name" value="PRK05653.1-3"/>
    <property type="match status" value="1"/>
</dbReference>
<evidence type="ECO:0000256" key="10">
    <source>
        <dbReference type="ARBA" id="ARBA00023160"/>
    </source>
</evidence>
<keyword evidence="7 13" id="KW-0521">NADP</keyword>
<dbReference type="Gene3D" id="3.40.50.720">
    <property type="entry name" value="NAD(P)-binding Rossmann-like Domain"/>
    <property type="match status" value="1"/>
</dbReference>
<comment type="subunit">
    <text evidence="4 14">Homotetramer.</text>
</comment>
<evidence type="ECO:0000256" key="5">
    <source>
        <dbReference type="ARBA" id="ARBA00022516"/>
    </source>
</evidence>
<comment type="catalytic activity">
    <reaction evidence="11 14">
        <text>a (3R)-hydroxyacyl-[ACP] + NADP(+) = a 3-oxoacyl-[ACP] + NADPH + H(+)</text>
        <dbReference type="Rhea" id="RHEA:17397"/>
        <dbReference type="Rhea" id="RHEA-COMP:9916"/>
        <dbReference type="Rhea" id="RHEA-COMP:9945"/>
        <dbReference type="ChEBI" id="CHEBI:15378"/>
        <dbReference type="ChEBI" id="CHEBI:57783"/>
        <dbReference type="ChEBI" id="CHEBI:58349"/>
        <dbReference type="ChEBI" id="CHEBI:78776"/>
        <dbReference type="ChEBI" id="CHEBI:78827"/>
        <dbReference type="EC" id="1.1.1.100"/>
    </reaction>
</comment>
<dbReference type="UniPathway" id="UPA00094"/>
<dbReference type="CDD" id="cd05333">
    <property type="entry name" value="BKR_SDR_c"/>
    <property type="match status" value="1"/>
</dbReference>
<organism evidence="16 17">
    <name type="scientific">Ureibacillus chungkukjangi</name>
    <dbReference type="NCBI Taxonomy" id="1202712"/>
    <lineage>
        <taxon>Bacteria</taxon>
        <taxon>Bacillati</taxon>
        <taxon>Bacillota</taxon>
        <taxon>Bacilli</taxon>
        <taxon>Bacillales</taxon>
        <taxon>Caryophanaceae</taxon>
        <taxon>Ureibacillus</taxon>
    </lineage>
</organism>
<dbReference type="FunFam" id="3.40.50.720:FF:000037">
    <property type="entry name" value="3-oxoacyl-[acyl-carrier-protein] reductase FabG"/>
    <property type="match status" value="1"/>
</dbReference>
<evidence type="ECO:0000256" key="3">
    <source>
        <dbReference type="ARBA" id="ARBA00006484"/>
    </source>
</evidence>
<evidence type="ECO:0000256" key="14">
    <source>
        <dbReference type="RuleBase" id="RU366074"/>
    </source>
</evidence>
<accession>A0A318TQI3</accession>
<dbReference type="EC" id="1.1.1.100" evidence="14"/>
<comment type="pathway">
    <text evidence="2 14">Lipid metabolism; fatty acid biosynthesis.</text>
</comment>
<evidence type="ECO:0000256" key="7">
    <source>
        <dbReference type="ARBA" id="ARBA00022857"/>
    </source>
</evidence>
<dbReference type="GO" id="GO:0004316">
    <property type="term" value="F:3-oxoacyl-[acyl-carrier-protein] reductase (NADPH) activity"/>
    <property type="evidence" value="ECO:0007669"/>
    <property type="project" value="UniProtKB-UniRule"/>
</dbReference>
<dbReference type="InterPro" id="IPR002347">
    <property type="entry name" value="SDR_fam"/>
</dbReference>
<comment type="function">
    <text evidence="1 14">Catalyzes the NADPH-dependent reduction of beta-ketoacyl-ACP substrates to beta-hydroxyacyl-ACP products, the first reductive step in the elongation cycle of fatty acid biosynthesis.</text>
</comment>
<evidence type="ECO:0000256" key="2">
    <source>
        <dbReference type="ARBA" id="ARBA00005194"/>
    </source>
</evidence>
<dbReference type="NCBIfam" id="TIGR01830">
    <property type="entry name" value="3oxo_ACP_reduc"/>
    <property type="match status" value="1"/>
</dbReference>
<keyword evidence="6 14" id="KW-0276">Fatty acid metabolism</keyword>
<dbReference type="GO" id="GO:0006633">
    <property type="term" value="P:fatty acid biosynthetic process"/>
    <property type="evidence" value="ECO:0007669"/>
    <property type="project" value="UniProtKB-UniPathway"/>
</dbReference>
<comment type="caution">
    <text evidence="16">The sequence shown here is derived from an EMBL/GenBank/DDBJ whole genome shotgun (WGS) entry which is preliminary data.</text>
</comment>
<dbReference type="SMART" id="SM00822">
    <property type="entry name" value="PKS_KR"/>
    <property type="match status" value="1"/>
</dbReference>
<keyword evidence="10 14" id="KW-0275">Fatty acid biosynthesis</keyword>
<evidence type="ECO:0000256" key="4">
    <source>
        <dbReference type="ARBA" id="ARBA00011881"/>
    </source>
</evidence>